<dbReference type="AlphaFoldDB" id="G2Y2X8"/>
<proteinExistence type="predicted"/>
<organism evidence="1 2">
    <name type="scientific">Botryotinia fuckeliana (strain T4)</name>
    <name type="common">Noble rot fungus</name>
    <name type="synonym">Botrytis cinerea</name>
    <dbReference type="NCBI Taxonomy" id="999810"/>
    <lineage>
        <taxon>Eukaryota</taxon>
        <taxon>Fungi</taxon>
        <taxon>Dikarya</taxon>
        <taxon>Ascomycota</taxon>
        <taxon>Pezizomycotina</taxon>
        <taxon>Leotiomycetes</taxon>
        <taxon>Helotiales</taxon>
        <taxon>Sclerotiniaceae</taxon>
        <taxon>Botrytis</taxon>
    </lineage>
</organism>
<accession>G2Y2X8</accession>
<sequence>MPLPMILNRATVLTGITLWPTRSSLPEASRLEDCHMNRHGNARWIPKASTA</sequence>
<dbReference type="HOGENOM" id="CLU_3106063_0_0_1"/>
<reference evidence="2" key="1">
    <citation type="journal article" date="2011" name="PLoS Genet.">
        <title>Genomic analysis of the necrotrophic fungal pathogens Sclerotinia sclerotiorum and Botrytis cinerea.</title>
        <authorList>
            <person name="Amselem J."/>
            <person name="Cuomo C.A."/>
            <person name="van Kan J.A."/>
            <person name="Viaud M."/>
            <person name="Benito E.P."/>
            <person name="Couloux A."/>
            <person name="Coutinho P.M."/>
            <person name="de Vries R.P."/>
            <person name="Dyer P.S."/>
            <person name="Fillinger S."/>
            <person name="Fournier E."/>
            <person name="Gout L."/>
            <person name="Hahn M."/>
            <person name="Kohn L."/>
            <person name="Lapalu N."/>
            <person name="Plummer K.M."/>
            <person name="Pradier J.M."/>
            <person name="Quevillon E."/>
            <person name="Sharon A."/>
            <person name="Simon A."/>
            <person name="ten Have A."/>
            <person name="Tudzynski B."/>
            <person name="Tudzynski P."/>
            <person name="Wincker P."/>
            <person name="Andrew M."/>
            <person name="Anthouard V."/>
            <person name="Beever R.E."/>
            <person name="Beffa R."/>
            <person name="Benoit I."/>
            <person name="Bouzid O."/>
            <person name="Brault B."/>
            <person name="Chen Z."/>
            <person name="Choquer M."/>
            <person name="Collemare J."/>
            <person name="Cotton P."/>
            <person name="Danchin E.G."/>
            <person name="Da Silva C."/>
            <person name="Gautier A."/>
            <person name="Giraud C."/>
            <person name="Giraud T."/>
            <person name="Gonzalez C."/>
            <person name="Grossetete S."/>
            <person name="Guldener U."/>
            <person name="Henrissat B."/>
            <person name="Howlett B.J."/>
            <person name="Kodira C."/>
            <person name="Kretschmer M."/>
            <person name="Lappartient A."/>
            <person name="Leroch M."/>
            <person name="Levis C."/>
            <person name="Mauceli E."/>
            <person name="Neuveglise C."/>
            <person name="Oeser B."/>
            <person name="Pearson M."/>
            <person name="Poulain J."/>
            <person name="Poussereau N."/>
            <person name="Quesneville H."/>
            <person name="Rascle C."/>
            <person name="Schumacher J."/>
            <person name="Segurens B."/>
            <person name="Sexton A."/>
            <person name="Silva E."/>
            <person name="Sirven C."/>
            <person name="Soanes D.M."/>
            <person name="Talbot N.J."/>
            <person name="Templeton M."/>
            <person name="Yandava C."/>
            <person name="Yarden O."/>
            <person name="Zeng Q."/>
            <person name="Rollins J.A."/>
            <person name="Lebrun M.H."/>
            <person name="Dickman M."/>
        </authorList>
    </citation>
    <scope>NUCLEOTIDE SEQUENCE [LARGE SCALE GENOMIC DNA]</scope>
    <source>
        <strain evidence="2">T4</strain>
    </source>
</reference>
<evidence type="ECO:0000313" key="1">
    <source>
        <dbReference type="EMBL" id="CCD47018.1"/>
    </source>
</evidence>
<gene>
    <name evidence="1" type="ORF">BofuT4_P039200.1</name>
</gene>
<dbReference type="EMBL" id="FQ790285">
    <property type="protein sequence ID" value="CCD47018.1"/>
    <property type="molecule type" value="Genomic_DNA"/>
</dbReference>
<name>G2Y2X8_BOTF4</name>
<dbReference type="Proteomes" id="UP000008177">
    <property type="component" value="Unplaced contigs"/>
</dbReference>
<protein>
    <submittedName>
        <fullName evidence="1">Uncharacterized protein</fullName>
    </submittedName>
</protein>
<dbReference type="InParanoid" id="G2Y2X8"/>
<evidence type="ECO:0000313" key="2">
    <source>
        <dbReference type="Proteomes" id="UP000008177"/>
    </source>
</evidence>